<feature type="transmembrane region" description="Helical" evidence="2">
    <location>
        <begin position="40"/>
        <end position="57"/>
    </location>
</feature>
<feature type="transmembrane region" description="Helical" evidence="2">
    <location>
        <begin position="100"/>
        <end position="126"/>
    </location>
</feature>
<feature type="transmembrane region" description="Helical" evidence="2">
    <location>
        <begin position="62"/>
        <end position="80"/>
    </location>
</feature>
<keyword evidence="3" id="KW-0496">Mitochondrion</keyword>
<keyword evidence="2" id="KW-1133">Transmembrane helix</keyword>
<evidence type="ECO:0000313" key="3">
    <source>
        <dbReference type="EMBL" id="SPQ98541.1"/>
    </source>
</evidence>
<protein>
    <recommendedName>
        <fullName evidence="5">PRA1 family protein</fullName>
    </recommendedName>
</protein>
<evidence type="ECO:0008006" key="5">
    <source>
        <dbReference type="Google" id="ProtNLM"/>
    </source>
</evidence>
<feature type="compositionally biased region" description="Polar residues" evidence="1">
    <location>
        <begin position="191"/>
        <end position="204"/>
    </location>
</feature>
<organism evidence="3 4">
    <name type="scientific">Plasmodiophora brassicae</name>
    <name type="common">Clubroot disease agent</name>
    <dbReference type="NCBI Taxonomy" id="37360"/>
    <lineage>
        <taxon>Eukaryota</taxon>
        <taxon>Sar</taxon>
        <taxon>Rhizaria</taxon>
        <taxon>Endomyxa</taxon>
        <taxon>Phytomyxea</taxon>
        <taxon>Plasmodiophorida</taxon>
        <taxon>Plasmodiophoridae</taxon>
        <taxon>Plasmodiophora</taxon>
    </lineage>
</organism>
<evidence type="ECO:0000313" key="4">
    <source>
        <dbReference type="Proteomes" id="UP000290189"/>
    </source>
</evidence>
<reference evidence="3 4" key="1">
    <citation type="submission" date="2018-03" db="EMBL/GenBank/DDBJ databases">
        <authorList>
            <person name="Fogelqvist J."/>
        </authorList>
    </citation>
    <scope>NUCLEOTIDE SEQUENCE [LARGE SCALE GENOMIC DNA]</scope>
</reference>
<gene>
    <name evidence="3" type="ORF">PLBR_LOCUS5756</name>
</gene>
<keyword evidence="2" id="KW-0472">Membrane</keyword>
<accession>A0A3P3YEC8</accession>
<feature type="region of interest" description="Disordered" evidence="1">
    <location>
        <begin position="146"/>
        <end position="229"/>
    </location>
</feature>
<geneLocation type="mitochondrion" evidence="3"/>
<name>A0A3P3YEC8_PLABS</name>
<evidence type="ECO:0000256" key="2">
    <source>
        <dbReference type="SAM" id="Phobius"/>
    </source>
</evidence>
<dbReference type="EMBL" id="OVEO01000010">
    <property type="protein sequence ID" value="SPQ98541.1"/>
    <property type="molecule type" value="Genomic_DNA"/>
</dbReference>
<keyword evidence="2" id="KW-0812">Transmembrane</keyword>
<feature type="compositionally biased region" description="Basic and acidic residues" evidence="1">
    <location>
        <begin position="146"/>
        <end position="156"/>
    </location>
</feature>
<dbReference type="AlphaFoldDB" id="A0A3P3YEC8"/>
<proteinExistence type="predicted"/>
<dbReference type="Proteomes" id="UP000290189">
    <property type="component" value="Unassembled WGS sequence"/>
</dbReference>
<evidence type="ECO:0000256" key="1">
    <source>
        <dbReference type="SAM" id="MobiDB-lite"/>
    </source>
</evidence>
<sequence length="229" mass="24894">MYAEASPPSARRGMPQDHHQVDMNRFDSALVDRLAPRRPTVLEVLVTLGVVVLNVILWDRLLLAITVALAVAAALAAWSSHARRTWASDLHAFCHHFAGIVVTGLACFIFIACITATIYVVAVTAVQYDFVRQRAEKVTVHDDIDDRVRSNERAPPEDFAQMSTIPEDDEEFGSERIESAPSEVDGDMNDAQATSRSAPEQGPSTAEVAEPELGTAPDGNAEQLTADAE</sequence>